<dbReference type="Proteomes" id="UP001495147">
    <property type="component" value="Unassembled WGS sequence"/>
</dbReference>
<feature type="region of interest" description="Disordered" evidence="4">
    <location>
        <begin position="145"/>
        <end position="167"/>
    </location>
</feature>
<evidence type="ECO:0000256" key="1">
    <source>
        <dbReference type="ARBA" id="ARBA00010587"/>
    </source>
</evidence>
<organism evidence="6 7">
    <name type="scientific">Roseateles paludis</name>
    <dbReference type="NCBI Taxonomy" id="3145238"/>
    <lineage>
        <taxon>Bacteria</taxon>
        <taxon>Pseudomonadati</taxon>
        <taxon>Pseudomonadota</taxon>
        <taxon>Betaproteobacteria</taxon>
        <taxon>Burkholderiales</taxon>
        <taxon>Sphaerotilaceae</taxon>
        <taxon>Roseateles</taxon>
    </lineage>
</organism>
<comment type="caution">
    <text evidence="6">The sequence shown here is derived from an EMBL/GenBank/DDBJ whole genome shotgun (WGS) entry which is preliminary data.</text>
</comment>
<keyword evidence="7" id="KW-1185">Reference proteome</keyword>
<evidence type="ECO:0000256" key="3">
    <source>
        <dbReference type="ARBA" id="ARBA00023004"/>
    </source>
</evidence>
<dbReference type="PROSITE" id="PS00550">
    <property type="entry name" value="HEMERYTHRINS"/>
    <property type="match status" value="1"/>
</dbReference>
<gene>
    <name evidence="6" type="ORF">ABDJ85_11590</name>
</gene>
<dbReference type="EMBL" id="JBDPZD010000003">
    <property type="protein sequence ID" value="MEO3692114.1"/>
    <property type="molecule type" value="Genomic_DNA"/>
</dbReference>
<dbReference type="RefSeq" id="WP_347704940.1">
    <property type="nucleotide sequence ID" value="NZ_JBDPZD010000003.1"/>
</dbReference>
<accession>A0ABV0G302</accession>
<dbReference type="InterPro" id="IPR012312">
    <property type="entry name" value="Hemerythrin-like"/>
</dbReference>
<comment type="similarity">
    <text evidence="1">Belongs to the hemerythrin family.</text>
</comment>
<proteinExistence type="inferred from homology"/>
<dbReference type="NCBIfam" id="TIGR02481">
    <property type="entry name" value="hemeryth_dom"/>
    <property type="match status" value="1"/>
</dbReference>
<reference evidence="6 7" key="1">
    <citation type="submission" date="2024-05" db="EMBL/GenBank/DDBJ databases">
        <title>Roseateles sp. DJS-2-20 16S ribosomal RNA gene Genome sequencing and assembly.</title>
        <authorList>
            <person name="Woo H."/>
        </authorList>
    </citation>
    <scope>NUCLEOTIDE SEQUENCE [LARGE SCALE GENOMIC DNA]</scope>
    <source>
        <strain evidence="6 7">DJS-2-20</strain>
    </source>
</reference>
<evidence type="ECO:0000256" key="2">
    <source>
        <dbReference type="ARBA" id="ARBA00022723"/>
    </source>
</evidence>
<keyword evidence="2" id="KW-0479">Metal-binding</keyword>
<dbReference type="InterPro" id="IPR035938">
    <property type="entry name" value="Hemerythrin-like_sf"/>
</dbReference>
<dbReference type="Pfam" id="PF01814">
    <property type="entry name" value="Hemerythrin"/>
    <property type="match status" value="1"/>
</dbReference>
<dbReference type="SUPFAM" id="SSF47188">
    <property type="entry name" value="Hemerythrin-like"/>
    <property type="match status" value="1"/>
</dbReference>
<keyword evidence="3" id="KW-0408">Iron</keyword>
<feature type="compositionally biased region" description="Polar residues" evidence="4">
    <location>
        <begin position="156"/>
        <end position="167"/>
    </location>
</feature>
<dbReference type="InterPro" id="IPR012827">
    <property type="entry name" value="Hemerythrin_metal-bd"/>
</dbReference>
<evidence type="ECO:0000259" key="5">
    <source>
        <dbReference type="Pfam" id="PF01814"/>
    </source>
</evidence>
<evidence type="ECO:0000256" key="4">
    <source>
        <dbReference type="SAM" id="MobiDB-lite"/>
    </source>
</evidence>
<name>A0ABV0G302_9BURK</name>
<sequence>MTTAVASAAVSWTPELELHEPHIDATHREFVDLLNGLHDLVNAEAATQGQLLEALDGLITHTEAHFGMEERWMAAVGFAPENCHSRQHALVLDVLREVRNHVEAGKDLDPVRRLPTELGQWFGFHAEAMDAALVYTMQQTGFDPATGQFARPPQGEAQSGCGSSGCS</sequence>
<dbReference type="Gene3D" id="1.20.120.50">
    <property type="entry name" value="Hemerythrin-like"/>
    <property type="match status" value="1"/>
</dbReference>
<dbReference type="InterPro" id="IPR016131">
    <property type="entry name" value="Haemerythrin_Fe_BS"/>
</dbReference>
<protein>
    <submittedName>
        <fullName evidence="6">Hemerythrin domain-containing protein</fullName>
    </submittedName>
</protein>
<evidence type="ECO:0000313" key="6">
    <source>
        <dbReference type="EMBL" id="MEO3692114.1"/>
    </source>
</evidence>
<dbReference type="CDD" id="cd12107">
    <property type="entry name" value="Hemerythrin"/>
    <property type="match status" value="1"/>
</dbReference>
<feature type="domain" description="Hemerythrin-like" evidence="5">
    <location>
        <begin position="22"/>
        <end position="131"/>
    </location>
</feature>
<evidence type="ECO:0000313" key="7">
    <source>
        <dbReference type="Proteomes" id="UP001495147"/>
    </source>
</evidence>